<dbReference type="EMBL" id="CP074694">
    <property type="protein sequence ID" value="QVL32231.1"/>
    <property type="molecule type" value="Genomic_DNA"/>
</dbReference>
<dbReference type="Proteomes" id="UP000676194">
    <property type="component" value="Chromosome"/>
</dbReference>
<name>A0A8E6EYC5_9BACT</name>
<dbReference type="AlphaFoldDB" id="A0A8E6EYC5"/>
<protein>
    <submittedName>
        <fullName evidence="1">Uncharacterized protein</fullName>
    </submittedName>
</protein>
<reference evidence="1" key="1">
    <citation type="submission" date="2021-05" db="EMBL/GenBank/DDBJ databases">
        <title>Complete genome sequence of the cellulolytic planctomycete Telmatocola sphagniphila SP2T and characterization of the first cellulase from planctomycetes.</title>
        <authorList>
            <person name="Rakitin A.L."/>
            <person name="Beletsky A.V."/>
            <person name="Naumoff D.G."/>
            <person name="Kulichevskaya I.S."/>
            <person name="Mardanov A.V."/>
            <person name="Ravin N.V."/>
            <person name="Dedysh S.N."/>
        </authorList>
    </citation>
    <scope>NUCLEOTIDE SEQUENCE</scope>
    <source>
        <strain evidence="1">SP2T</strain>
    </source>
</reference>
<sequence length="97" mass="11470">MQIYIVLHHEVMGTEEDFRFDEMVFFTASTLKKALSMIKKCGVSRYSYWEIQTQKIDDLEWPEHVGYYGLRGGKLTAPPYEKCVAAFKKERPWDLEN</sequence>
<organism evidence="1 2">
    <name type="scientific">Telmatocola sphagniphila</name>
    <dbReference type="NCBI Taxonomy" id="1123043"/>
    <lineage>
        <taxon>Bacteria</taxon>
        <taxon>Pseudomonadati</taxon>
        <taxon>Planctomycetota</taxon>
        <taxon>Planctomycetia</taxon>
        <taxon>Gemmatales</taxon>
        <taxon>Gemmataceae</taxon>
    </lineage>
</organism>
<dbReference type="RefSeq" id="WP_213496988.1">
    <property type="nucleotide sequence ID" value="NZ_CP074694.1"/>
</dbReference>
<keyword evidence="2" id="KW-1185">Reference proteome</keyword>
<proteinExistence type="predicted"/>
<evidence type="ECO:0000313" key="2">
    <source>
        <dbReference type="Proteomes" id="UP000676194"/>
    </source>
</evidence>
<dbReference type="KEGG" id="tsph:KIH39_25920"/>
<evidence type="ECO:0000313" key="1">
    <source>
        <dbReference type="EMBL" id="QVL32231.1"/>
    </source>
</evidence>
<accession>A0A8E6EYC5</accession>
<gene>
    <name evidence="1" type="ORF">KIH39_25920</name>
</gene>